<dbReference type="Proteomes" id="UP000033977">
    <property type="component" value="Unassembled WGS sequence"/>
</dbReference>
<dbReference type="Gene3D" id="2.160.10.10">
    <property type="entry name" value="Hexapeptide repeat proteins"/>
    <property type="match status" value="1"/>
</dbReference>
<protein>
    <submittedName>
        <fullName evidence="3">Bifunctional protein GlmU</fullName>
    </submittedName>
</protein>
<dbReference type="InterPro" id="IPR011004">
    <property type="entry name" value="Trimer_LpxA-like_sf"/>
</dbReference>
<comment type="caution">
    <text evidence="3">The sequence shown here is derived from an EMBL/GenBank/DDBJ whole genome shotgun (WGS) entry which is preliminary data.</text>
</comment>
<keyword evidence="1" id="KW-0808">Transferase</keyword>
<dbReference type="PANTHER" id="PTHR43584:SF8">
    <property type="entry name" value="N-ACETYLMURAMATE ALPHA-1-PHOSPHATE URIDYLYLTRANSFERASE"/>
    <property type="match status" value="1"/>
</dbReference>
<dbReference type="AlphaFoldDB" id="A0A0G1IC99"/>
<evidence type="ECO:0000256" key="1">
    <source>
        <dbReference type="ARBA" id="ARBA00022679"/>
    </source>
</evidence>
<dbReference type="GO" id="GO:0016746">
    <property type="term" value="F:acyltransferase activity"/>
    <property type="evidence" value="ECO:0007669"/>
    <property type="project" value="UniProtKB-KW"/>
</dbReference>
<dbReference type="InterPro" id="IPR050065">
    <property type="entry name" value="GlmU-like"/>
</dbReference>
<organism evidence="3 4">
    <name type="scientific">Candidatus Giovannonibacteria bacterium GW2011_GWB1_44_23</name>
    <dbReference type="NCBI Taxonomy" id="1618652"/>
    <lineage>
        <taxon>Bacteria</taxon>
        <taxon>Candidatus Giovannoniibacteriota</taxon>
    </lineage>
</organism>
<proteinExistence type="predicted"/>
<evidence type="ECO:0000313" key="3">
    <source>
        <dbReference type="EMBL" id="KKT57006.1"/>
    </source>
</evidence>
<keyword evidence="2" id="KW-0012">Acyltransferase</keyword>
<sequence>MRLRHGQHNDLISWESEILGNGVLPVDGANAENCYIEDTIKIGAGTKIYPNVIIVGEGYIGEGSVIGPGNRIENPRIGKEVRMKHSCGISHATIDNFTNVSEFVTIADFDGVEKKRTFIGSKCMIGVQVRIMGGSQIEEECFVADGARVSGFLSPRTYFNSEKALKDPQYSAYHTNCAWYLAGYYLAMQSAVFPDERAEFIEKIMKRCGGDEEIFKKWLKTPIMHMGGQTPLKSLKKEGGKAIKCLLGECMHGVPEKSAQT</sequence>
<gene>
    <name evidence="3" type="ORF">UW49_C0009G0027</name>
</gene>
<evidence type="ECO:0000256" key="2">
    <source>
        <dbReference type="ARBA" id="ARBA00023315"/>
    </source>
</evidence>
<name>A0A0G1IC99_9BACT</name>
<accession>A0A0G1IC99</accession>
<dbReference type="EMBL" id="LCIN01000009">
    <property type="protein sequence ID" value="KKT57006.1"/>
    <property type="molecule type" value="Genomic_DNA"/>
</dbReference>
<dbReference type="PANTHER" id="PTHR43584">
    <property type="entry name" value="NUCLEOTIDYL TRANSFERASE"/>
    <property type="match status" value="1"/>
</dbReference>
<dbReference type="GO" id="GO:0016779">
    <property type="term" value="F:nucleotidyltransferase activity"/>
    <property type="evidence" value="ECO:0007669"/>
    <property type="project" value="UniProtKB-ARBA"/>
</dbReference>
<reference evidence="3 4" key="1">
    <citation type="journal article" date="2015" name="Nature">
        <title>rRNA introns, odd ribosomes, and small enigmatic genomes across a large radiation of phyla.</title>
        <authorList>
            <person name="Brown C.T."/>
            <person name="Hug L.A."/>
            <person name="Thomas B.C."/>
            <person name="Sharon I."/>
            <person name="Castelle C.J."/>
            <person name="Singh A."/>
            <person name="Wilkins M.J."/>
            <person name="Williams K.H."/>
            <person name="Banfield J.F."/>
        </authorList>
    </citation>
    <scope>NUCLEOTIDE SEQUENCE [LARGE SCALE GENOMIC DNA]</scope>
</reference>
<evidence type="ECO:0000313" key="4">
    <source>
        <dbReference type="Proteomes" id="UP000033977"/>
    </source>
</evidence>
<dbReference type="SUPFAM" id="SSF51161">
    <property type="entry name" value="Trimeric LpxA-like enzymes"/>
    <property type="match status" value="1"/>
</dbReference>